<organism evidence="1 2">
    <name type="scientific">Araneus ventricosus</name>
    <name type="common">Orbweaver spider</name>
    <name type="synonym">Epeira ventricosa</name>
    <dbReference type="NCBI Taxonomy" id="182803"/>
    <lineage>
        <taxon>Eukaryota</taxon>
        <taxon>Metazoa</taxon>
        <taxon>Ecdysozoa</taxon>
        <taxon>Arthropoda</taxon>
        <taxon>Chelicerata</taxon>
        <taxon>Arachnida</taxon>
        <taxon>Araneae</taxon>
        <taxon>Araneomorphae</taxon>
        <taxon>Entelegynae</taxon>
        <taxon>Araneoidea</taxon>
        <taxon>Araneidae</taxon>
        <taxon>Araneus</taxon>
    </lineage>
</organism>
<proteinExistence type="predicted"/>
<protein>
    <submittedName>
        <fullName evidence="1">Uncharacterized protein</fullName>
    </submittedName>
</protein>
<dbReference type="InterPro" id="IPR036397">
    <property type="entry name" value="RNaseH_sf"/>
</dbReference>
<dbReference type="GO" id="GO:0003676">
    <property type="term" value="F:nucleic acid binding"/>
    <property type="evidence" value="ECO:0007669"/>
    <property type="project" value="InterPro"/>
</dbReference>
<reference evidence="1 2" key="1">
    <citation type="journal article" date="2019" name="Sci. Rep.">
        <title>Orb-weaving spider Araneus ventricosus genome elucidates the spidroin gene catalogue.</title>
        <authorList>
            <person name="Kono N."/>
            <person name="Nakamura H."/>
            <person name="Ohtoshi R."/>
            <person name="Moran D.A.P."/>
            <person name="Shinohara A."/>
            <person name="Yoshida Y."/>
            <person name="Fujiwara M."/>
            <person name="Mori M."/>
            <person name="Tomita M."/>
            <person name="Arakawa K."/>
        </authorList>
    </citation>
    <scope>NUCLEOTIDE SEQUENCE [LARGE SCALE GENOMIC DNA]</scope>
</reference>
<dbReference type="OrthoDB" id="10017160at2759"/>
<comment type="caution">
    <text evidence="1">The sequence shown here is derived from an EMBL/GenBank/DDBJ whole genome shotgun (WGS) entry which is preliminary data.</text>
</comment>
<name>A0A4Y2JUW6_ARAVE</name>
<accession>A0A4Y2JUW6</accession>
<evidence type="ECO:0000313" key="2">
    <source>
        <dbReference type="Proteomes" id="UP000499080"/>
    </source>
</evidence>
<dbReference type="AlphaFoldDB" id="A0A4Y2JUW6"/>
<dbReference type="EMBL" id="BGPR01111935">
    <property type="protein sequence ID" value="GBM93607.1"/>
    <property type="molecule type" value="Genomic_DNA"/>
</dbReference>
<gene>
    <name evidence="1" type="ORF">AVEN_145676_1</name>
</gene>
<dbReference type="Proteomes" id="UP000499080">
    <property type="component" value="Unassembled WGS sequence"/>
</dbReference>
<dbReference type="Gene3D" id="3.30.420.10">
    <property type="entry name" value="Ribonuclease H-like superfamily/Ribonuclease H"/>
    <property type="match status" value="1"/>
</dbReference>
<sequence>MVPTVRRWSHRLNRCGKARKANNGEHVRHGAVGGRHYSQQSQSDRHTHCAGVGNIRWQCSFHHPSPTELFKLCSRWVPYLLTSEHKGARFAAFLEFLQRYSAEGNDFLSRMVTGDETWDTGTKQASMAWRQTSSPVRTKYKVSPISG</sequence>
<evidence type="ECO:0000313" key="1">
    <source>
        <dbReference type="EMBL" id="GBM93607.1"/>
    </source>
</evidence>
<keyword evidence="2" id="KW-1185">Reference proteome</keyword>